<feature type="transmembrane region" description="Helical" evidence="9">
    <location>
        <begin position="452"/>
        <end position="475"/>
    </location>
</feature>
<evidence type="ECO:0000256" key="8">
    <source>
        <dbReference type="ARBA" id="ARBA00023136"/>
    </source>
</evidence>
<keyword evidence="8 9" id="KW-0472">Membrane</keyword>
<dbReference type="AlphaFoldDB" id="A0A840L251"/>
<evidence type="ECO:0000256" key="9">
    <source>
        <dbReference type="RuleBase" id="RU363032"/>
    </source>
</evidence>
<evidence type="ECO:0000256" key="6">
    <source>
        <dbReference type="ARBA" id="ARBA00022927"/>
    </source>
</evidence>
<comment type="caution">
    <text evidence="11">The sequence shown here is derived from an EMBL/GenBank/DDBJ whole genome shotgun (WGS) entry which is preliminary data.</text>
</comment>
<dbReference type="InterPro" id="IPR000515">
    <property type="entry name" value="MetI-like"/>
</dbReference>
<dbReference type="GO" id="GO:0055085">
    <property type="term" value="P:transmembrane transport"/>
    <property type="evidence" value="ECO:0007669"/>
    <property type="project" value="InterPro"/>
</dbReference>
<dbReference type="Pfam" id="PF00528">
    <property type="entry name" value="BPD_transp_1"/>
    <property type="match status" value="1"/>
</dbReference>
<dbReference type="GO" id="GO:0015833">
    <property type="term" value="P:peptide transport"/>
    <property type="evidence" value="ECO:0007669"/>
    <property type="project" value="UniProtKB-KW"/>
</dbReference>
<reference evidence="11 12" key="1">
    <citation type="submission" date="2020-08" db="EMBL/GenBank/DDBJ databases">
        <title>Functional genomics of gut bacteria from endangered species of beetles.</title>
        <authorList>
            <person name="Carlos-Shanley C."/>
        </authorList>
    </citation>
    <scope>NUCLEOTIDE SEQUENCE [LARGE SCALE GENOMIC DNA]</scope>
    <source>
        <strain evidence="11 12">S00239</strain>
    </source>
</reference>
<comment type="similarity">
    <text evidence="9">Belongs to the binding-protein-dependent transport system permease family.</text>
</comment>
<evidence type="ECO:0000313" key="11">
    <source>
        <dbReference type="EMBL" id="MBB4841911.1"/>
    </source>
</evidence>
<feature type="transmembrane region" description="Helical" evidence="9">
    <location>
        <begin position="400"/>
        <end position="425"/>
    </location>
</feature>
<dbReference type="CDD" id="cd06261">
    <property type="entry name" value="TM_PBP2"/>
    <property type="match status" value="1"/>
</dbReference>
<feature type="transmembrane region" description="Helical" evidence="9">
    <location>
        <begin position="178"/>
        <end position="199"/>
    </location>
</feature>
<dbReference type="PANTHER" id="PTHR43386:SF24">
    <property type="entry name" value="OLIGOPEPTIDE TRANSPORT SYSTEM PERMEASE PROTEIN AMID"/>
    <property type="match status" value="1"/>
</dbReference>
<comment type="subcellular location">
    <subcellularLocation>
        <location evidence="1 9">Cell membrane</location>
        <topology evidence="1 9">Multi-pass membrane protein</topology>
    </subcellularLocation>
</comment>
<evidence type="ECO:0000256" key="2">
    <source>
        <dbReference type="ARBA" id="ARBA00022448"/>
    </source>
</evidence>
<organism evidence="11 12">
    <name type="scientific">Roseateles oligotrophus</name>
    <dbReference type="NCBI Taxonomy" id="1769250"/>
    <lineage>
        <taxon>Bacteria</taxon>
        <taxon>Pseudomonadati</taxon>
        <taxon>Pseudomonadota</taxon>
        <taxon>Betaproteobacteria</taxon>
        <taxon>Burkholderiales</taxon>
        <taxon>Sphaerotilaceae</taxon>
        <taxon>Roseateles</taxon>
    </lineage>
</organism>
<sequence>MDFKFVLLWTDAALWLMAFALLAYGLRIRGHAALRATWQRVLRDPVAASSGVVLAFFLLLTLLDSVHFRARLDDVPRAQTATQADQAGQGGASYDTRTRSLLDLLLARQIAMRETSYSQPLAYLGFNKVVLDTAGAADPALNASAGVRRDYPRLQFGGAHLSEPRQQWLDDVLSRAGLGLAAGLAFTLFLFGAAAALLARAHGGFAQACKDLAADRTHYPWRAVLLTLGVMALLTGPVLMLMPHYHVFGTDRTGNDVLVQALKSIRTAFVIGALATLATLPFAVCLGVLAGYFRGWVDELIQYLYTTLTSVPNVLLIAACVLMVQVFLDTHPEAYETGAERADLKMFLLCLILGLTGWAGLCRLVRGETLKLRELDYVQAATAFGVSHVRIMARHIVPNVMHLVLISVVLSFSELILYEAVLTYVGVGVDPSMNSFGGMINLARSEMSRDPLVWWSFAAAFAFMVTLVLAANLFADGVRDAFDPRARQLRPRVPSLAKKQEAACV</sequence>
<evidence type="ECO:0000256" key="5">
    <source>
        <dbReference type="ARBA" id="ARBA00022856"/>
    </source>
</evidence>
<evidence type="ECO:0000256" key="4">
    <source>
        <dbReference type="ARBA" id="ARBA00022692"/>
    </source>
</evidence>
<keyword evidence="2 9" id="KW-0813">Transport</keyword>
<accession>A0A840L251</accession>
<feature type="transmembrane region" description="Helical" evidence="9">
    <location>
        <begin position="219"/>
        <end position="245"/>
    </location>
</feature>
<feature type="transmembrane region" description="Helical" evidence="9">
    <location>
        <begin position="6"/>
        <end position="26"/>
    </location>
</feature>
<dbReference type="RefSeq" id="WP_246448109.1">
    <property type="nucleotide sequence ID" value="NZ_JACHLP010000001.1"/>
</dbReference>
<dbReference type="Proteomes" id="UP000562027">
    <property type="component" value="Unassembled WGS sequence"/>
</dbReference>
<protein>
    <submittedName>
        <fullName evidence="11">Peptide/nickel transport system permease protein</fullName>
    </submittedName>
</protein>
<evidence type="ECO:0000313" key="12">
    <source>
        <dbReference type="Proteomes" id="UP000562027"/>
    </source>
</evidence>
<keyword evidence="5" id="KW-0571">Peptide transport</keyword>
<feature type="transmembrane region" description="Helical" evidence="9">
    <location>
        <begin position="303"/>
        <end position="326"/>
    </location>
</feature>
<dbReference type="Gene3D" id="1.10.3720.10">
    <property type="entry name" value="MetI-like"/>
    <property type="match status" value="1"/>
</dbReference>
<keyword evidence="7 9" id="KW-1133">Transmembrane helix</keyword>
<dbReference type="InterPro" id="IPR035906">
    <property type="entry name" value="MetI-like_sf"/>
</dbReference>
<feature type="transmembrane region" description="Helical" evidence="9">
    <location>
        <begin position="265"/>
        <end position="291"/>
    </location>
</feature>
<name>A0A840L251_9BURK</name>
<evidence type="ECO:0000256" key="7">
    <source>
        <dbReference type="ARBA" id="ARBA00022989"/>
    </source>
</evidence>
<gene>
    <name evidence="11" type="ORF">HNP55_000406</name>
</gene>
<evidence type="ECO:0000259" key="10">
    <source>
        <dbReference type="PROSITE" id="PS50928"/>
    </source>
</evidence>
<keyword evidence="6" id="KW-0653">Protein transport</keyword>
<evidence type="ECO:0000256" key="1">
    <source>
        <dbReference type="ARBA" id="ARBA00004651"/>
    </source>
</evidence>
<dbReference type="GO" id="GO:0005886">
    <property type="term" value="C:plasma membrane"/>
    <property type="evidence" value="ECO:0007669"/>
    <property type="project" value="UniProtKB-SubCell"/>
</dbReference>
<keyword evidence="12" id="KW-1185">Reference proteome</keyword>
<dbReference type="GO" id="GO:0015031">
    <property type="term" value="P:protein transport"/>
    <property type="evidence" value="ECO:0007669"/>
    <property type="project" value="UniProtKB-KW"/>
</dbReference>
<dbReference type="InterPro" id="IPR050366">
    <property type="entry name" value="BP-dependent_transpt_permease"/>
</dbReference>
<dbReference type="PANTHER" id="PTHR43386">
    <property type="entry name" value="OLIGOPEPTIDE TRANSPORT SYSTEM PERMEASE PROTEIN APPC"/>
    <property type="match status" value="1"/>
</dbReference>
<dbReference type="PROSITE" id="PS50928">
    <property type="entry name" value="ABC_TM1"/>
    <property type="match status" value="1"/>
</dbReference>
<keyword evidence="4 9" id="KW-0812">Transmembrane</keyword>
<feature type="transmembrane region" description="Helical" evidence="9">
    <location>
        <begin position="46"/>
        <end position="63"/>
    </location>
</feature>
<keyword evidence="3" id="KW-1003">Cell membrane</keyword>
<evidence type="ECO:0000256" key="3">
    <source>
        <dbReference type="ARBA" id="ARBA00022475"/>
    </source>
</evidence>
<proteinExistence type="inferred from homology"/>
<feature type="transmembrane region" description="Helical" evidence="9">
    <location>
        <begin position="346"/>
        <end position="365"/>
    </location>
</feature>
<dbReference type="EMBL" id="JACHLP010000001">
    <property type="protein sequence ID" value="MBB4841911.1"/>
    <property type="molecule type" value="Genomic_DNA"/>
</dbReference>
<dbReference type="SUPFAM" id="SSF161098">
    <property type="entry name" value="MetI-like"/>
    <property type="match status" value="1"/>
</dbReference>
<feature type="domain" description="ABC transmembrane type-1" evidence="10">
    <location>
        <begin position="265"/>
        <end position="475"/>
    </location>
</feature>